<keyword evidence="1" id="KW-0472">Membrane</keyword>
<evidence type="ECO:0008006" key="4">
    <source>
        <dbReference type="Google" id="ProtNLM"/>
    </source>
</evidence>
<comment type="caution">
    <text evidence="2">The sequence shown here is derived from an EMBL/GenBank/DDBJ whole genome shotgun (WGS) entry which is preliminary data.</text>
</comment>
<evidence type="ECO:0000256" key="1">
    <source>
        <dbReference type="SAM" id="Phobius"/>
    </source>
</evidence>
<feature type="transmembrane region" description="Helical" evidence="1">
    <location>
        <begin position="6"/>
        <end position="24"/>
    </location>
</feature>
<organism evidence="2 3">
    <name type="scientific">Neobacillus rhizosphaerae</name>
    <dbReference type="NCBI Taxonomy" id="2880965"/>
    <lineage>
        <taxon>Bacteria</taxon>
        <taxon>Bacillati</taxon>
        <taxon>Bacillota</taxon>
        <taxon>Bacilli</taxon>
        <taxon>Bacillales</taxon>
        <taxon>Bacillaceae</taxon>
        <taxon>Neobacillus</taxon>
    </lineage>
</organism>
<evidence type="ECO:0000313" key="3">
    <source>
        <dbReference type="Proteomes" id="UP000838308"/>
    </source>
</evidence>
<sequence>MYKKILISSAVFAVFAGTVFWFLMQSFPRSFHQKYTDSTDLHTENINGFYLFDNINMDNFISIYGKQMHKSADNDLYNYYEVQDGLEIATTTNGGILRFSVEKSSIPTSKGINVGESITEVKKACGENYYKRTEQGLDIMGFVDKKCHQSIEFWYDQKKVLFYRLDDSRMQ</sequence>
<dbReference type="Proteomes" id="UP000838308">
    <property type="component" value="Unassembled WGS sequence"/>
</dbReference>
<keyword evidence="3" id="KW-1185">Reference proteome</keyword>
<proteinExistence type="predicted"/>
<dbReference type="RefSeq" id="WP_248737154.1">
    <property type="nucleotide sequence ID" value="NZ_CALBWS010000035.1"/>
</dbReference>
<protein>
    <recommendedName>
        <fullName evidence="4">DUF5590 domain-containing protein</fullName>
    </recommendedName>
</protein>
<name>A0ABN8KSV5_9BACI</name>
<keyword evidence="1" id="KW-1133">Transmembrane helix</keyword>
<keyword evidence="1" id="KW-0812">Transmembrane</keyword>
<dbReference type="EMBL" id="CALBWS010000035">
    <property type="protein sequence ID" value="CAH2716919.1"/>
    <property type="molecule type" value="Genomic_DNA"/>
</dbReference>
<accession>A0ABN8KSV5</accession>
<evidence type="ECO:0000313" key="2">
    <source>
        <dbReference type="EMBL" id="CAH2716919.1"/>
    </source>
</evidence>
<reference evidence="2" key="1">
    <citation type="submission" date="2022-04" db="EMBL/GenBank/DDBJ databases">
        <authorList>
            <person name="Criscuolo A."/>
        </authorList>
    </citation>
    <scope>NUCLEOTIDE SEQUENCE</scope>
    <source>
        <strain evidence="2">CIP111895</strain>
    </source>
</reference>
<gene>
    <name evidence="2" type="ORF">BACCIP111895_04107</name>
</gene>